<feature type="transmembrane region" description="Helical" evidence="1">
    <location>
        <begin position="520"/>
        <end position="544"/>
    </location>
</feature>
<proteinExistence type="predicted"/>
<evidence type="ECO:0000313" key="2">
    <source>
        <dbReference type="EMBL" id="KAF4677071.1"/>
    </source>
</evidence>
<feature type="transmembrane region" description="Helical" evidence="1">
    <location>
        <begin position="556"/>
        <end position="577"/>
    </location>
</feature>
<gene>
    <name evidence="2" type="primary">CHS2_2</name>
    <name evidence="2" type="ORF">FOL47_003522</name>
</gene>
<keyword evidence="3" id="KW-1185">Reference proteome</keyword>
<name>A0A7J6N1Y4_PERCH</name>
<feature type="transmembrane region" description="Helical" evidence="1">
    <location>
        <begin position="653"/>
        <end position="676"/>
    </location>
</feature>
<organism evidence="2 3">
    <name type="scientific">Perkinsus chesapeaki</name>
    <name type="common">Clam parasite</name>
    <name type="synonym">Perkinsus andrewsi</name>
    <dbReference type="NCBI Taxonomy" id="330153"/>
    <lineage>
        <taxon>Eukaryota</taxon>
        <taxon>Sar</taxon>
        <taxon>Alveolata</taxon>
        <taxon>Perkinsozoa</taxon>
        <taxon>Perkinsea</taxon>
        <taxon>Perkinsida</taxon>
        <taxon>Perkinsidae</taxon>
        <taxon>Perkinsus</taxon>
    </lineage>
</organism>
<evidence type="ECO:0000313" key="3">
    <source>
        <dbReference type="Proteomes" id="UP000591131"/>
    </source>
</evidence>
<evidence type="ECO:0000256" key="1">
    <source>
        <dbReference type="SAM" id="Phobius"/>
    </source>
</evidence>
<dbReference type="AlphaFoldDB" id="A0A7J6N1Y4"/>
<feature type="transmembrane region" description="Helical" evidence="1">
    <location>
        <begin position="697"/>
        <end position="720"/>
    </location>
</feature>
<accession>A0A7J6N1Y4</accession>
<dbReference type="Proteomes" id="UP000591131">
    <property type="component" value="Unassembled WGS sequence"/>
</dbReference>
<feature type="transmembrane region" description="Helical" evidence="1">
    <location>
        <begin position="740"/>
        <end position="761"/>
    </location>
</feature>
<keyword evidence="1" id="KW-0472">Membrane</keyword>
<sequence length="914" mass="100753">MHRAERWAEICGGQQAVFCELPEARHPRIDAANPKFRSYLDLRPPILSYSRVVRYTPITISQEELILHYNVHNDALCMDTRGIEDLFDSYHYPNLYRDRLSGMPPFRIKFVDNLHEKVELLILVSVGIGMLGSSAEGFRVTLRAVMENLANLEESGRVRWDQALLCVVVNGRAAFEEFEKESPTSVLGELERMGIYFKPEELWEHGGEMERAGRITTEDRQACRGGRYTADGGYPVHVHLYEGTIMMQGGRFPPVRLALCVKECPDKGLAGSLATSRLSCHLWGIVGIAQHITNMSSSTRSNSQGEPDGSLRIIAMDCGMCPAPDCLSVMVTRLSRPKVGIVSADTWATAPYQLLDYPTVWDMLLHPFLCAWLVRQRLRAVADAAMETGLGGFLSTMEGSLCGFRLGVIDVERYFAILTRAGNSPMMAPLTPNFYLCDGGAMLGSVHRGWRCELLPNAKVVCHPTQRQTMSKLARDFSYKDLMDSSRVDVLTIFQALRRLLIAWNNMRCDCYLPFRVALLLYRFVDVGLSSLSLLIMNLVMLIGSELLYSSGQVPVAYILLVLSVVMFQLCVGVGGLTPQVLVVFQASSLVFGVLWTVGIVKLIIALVSTSANLFVGAFIAHICSYLWSIVLYGDLRFVLKVLPVCAIQWLLLYPTTTVLGSSIYCICMSGVLPWGTPGPSTVDPRTSDTLAKRMEVRSWLAALWGIANLLPIVFSLTWAGVGTASDEGSTSGDGGSNVFTLRVSFLAQAVAWVVLLDTVLRTLTRIIGTTLFALKRICETLGSRRNRVPRWVAEISTAMTAASSPSNSIPSLMRGPYSFYETEKGMILITIHGTVITQPLNRSILGIIGGRRAAEITATVGGAAIPSSSKEAFAYSESEDSVDDIERHDAVFVPCPRKKSASSSSFRDDVFSE</sequence>
<dbReference type="OrthoDB" id="10323091at2759"/>
<comment type="caution">
    <text evidence="2">The sequence shown here is derived from an EMBL/GenBank/DDBJ whole genome shotgun (WGS) entry which is preliminary data.</text>
</comment>
<keyword evidence="1" id="KW-0812">Transmembrane</keyword>
<feature type="transmembrane region" description="Helical" evidence="1">
    <location>
        <begin position="612"/>
        <end position="633"/>
    </location>
</feature>
<reference evidence="2 3" key="1">
    <citation type="submission" date="2020-04" db="EMBL/GenBank/DDBJ databases">
        <title>Perkinsus chesapeaki whole genome sequence.</title>
        <authorList>
            <person name="Bogema D.R."/>
        </authorList>
    </citation>
    <scope>NUCLEOTIDE SEQUENCE [LARGE SCALE GENOMIC DNA]</scope>
    <source>
        <strain evidence="2">ATCC PRA-425</strain>
    </source>
</reference>
<protein>
    <submittedName>
        <fullName evidence="2">Chitin synthase, class 2</fullName>
    </submittedName>
</protein>
<feature type="transmembrane region" description="Helical" evidence="1">
    <location>
        <begin position="583"/>
        <end position="605"/>
    </location>
</feature>
<dbReference type="EMBL" id="JAAPAO010000021">
    <property type="protein sequence ID" value="KAF4677071.1"/>
    <property type="molecule type" value="Genomic_DNA"/>
</dbReference>
<keyword evidence="1" id="KW-1133">Transmembrane helix</keyword>